<reference evidence="2" key="1">
    <citation type="submission" date="2020-07" db="EMBL/GenBank/DDBJ databases">
        <title>The High-quality genome of the commercially important snow crab, Chionoecetes opilio.</title>
        <authorList>
            <person name="Jeong J.-H."/>
            <person name="Ryu S."/>
        </authorList>
    </citation>
    <scope>NUCLEOTIDE SEQUENCE</scope>
    <source>
        <strain evidence="2">MADBK_172401_WGS</strain>
        <tissue evidence="2">Digestive gland</tissue>
    </source>
</reference>
<name>A0A8J4Y2A1_CHIOP</name>
<feature type="compositionally biased region" description="Polar residues" evidence="1">
    <location>
        <begin position="1"/>
        <end position="12"/>
    </location>
</feature>
<feature type="region of interest" description="Disordered" evidence="1">
    <location>
        <begin position="1"/>
        <end position="46"/>
    </location>
</feature>
<gene>
    <name evidence="2" type="ORF">GWK47_051041</name>
</gene>
<dbReference type="AlphaFoldDB" id="A0A8J4Y2A1"/>
<sequence length="142" mass="15633">MLRTTLTRQDNVASHRLSPDVTAALTPAPHPDKTPARPTSSKKAAATRVSTLLLRQLLIALNLLRIIPLLRTTLADRNTSTNMSPPPRPHCNPRHRSRTPAPRPRNEAPTLSISVDQFRMFGKELALGTATSVATFRFASVR</sequence>
<evidence type="ECO:0000313" key="2">
    <source>
        <dbReference type="EMBL" id="KAG0719173.1"/>
    </source>
</evidence>
<proteinExistence type="predicted"/>
<dbReference type="EMBL" id="JACEEZ010014923">
    <property type="protein sequence ID" value="KAG0719173.1"/>
    <property type="molecule type" value="Genomic_DNA"/>
</dbReference>
<keyword evidence="3" id="KW-1185">Reference proteome</keyword>
<comment type="caution">
    <text evidence="2">The sequence shown here is derived from an EMBL/GenBank/DDBJ whole genome shotgun (WGS) entry which is preliminary data.</text>
</comment>
<evidence type="ECO:0000256" key="1">
    <source>
        <dbReference type="SAM" id="MobiDB-lite"/>
    </source>
</evidence>
<organism evidence="2 3">
    <name type="scientific">Chionoecetes opilio</name>
    <name type="common">Atlantic snow crab</name>
    <name type="synonym">Cancer opilio</name>
    <dbReference type="NCBI Taxonomy" id="41210"/>
    <lineage>
        <taxon>Eukaryota</taxon>
        <taxon>Metazoa</taxon>
        <taxon>Ecdysozoa</taxon>
        <taxon>Arthropoda</taxon>
        <taxon>Crustacea</taxon>
        <taxon>Multicrustacea</taxon>
        <taxon>Malacostraca</taxon>
        <taxon>Eumalacostraca</taxon>
        <taxon>Eucarida</taxon>
        <taxon>Decapoda</taxon>
        <taxon>Pleocyemata</taxon>
        <taxon>Brachyura</taxon>
        <taxon>Eubrachyura</taxon>
        <taxon>Majoidea</taxon>
        <taxon>Majidae</taxon>
        <taxon>Chionoecetes</taxon>
    </lineage>
</organism>
<feature type="region of interest" description="Disordered" evidence="1">
    <location>
        <begin position="77"/>
        <end position="110"/>
    </location>
</feature>
<accession>A0A8J4Y2A1</accession>
<dbReference type="Proteomes" id="UP000770661">
    <property type="component" value="Unassembled WGS sequence"/>
</dbReference>
<evidence type="ECO:0000313" key="3">
    <source>
        <dbReference type="Proteomes" id="UP000770661"/>
    </source>
</evidence>
<protein>
    <submittedName>
        <fullName evidence="2">Uncharacterized protein</fullName>
    </submittedName>
</protein>